<protein>
    <submittedName>
        <fullName evidence="1">Uncharacterized protein</fullName>
    </submittedName>
</protein>
<proteinExistence type="predicted"/>
<dbReference type="AlphaFoldDB" id="A0A5M3MQR9"/>
<name>A0A5M3MQR9_CONPW</name>
<dbReference type="Proteomes" id="UP000053558">
    <property type="component" value="Unassembled WGS sequence"/>
</dbReference>
<comment type="caution">
    <text evidence="1">The sequence shown here is derived from an EMBL/GenBank/DDBJ whole genome shotgun (WGS) entry which is preliminary data.</text>
</comment>
<evidence type="ECO:0000313" key="2">
    <source>
        <dbReference type="Proteomes" id="UP000053558"/>
    </source>
</evidence>
<dbReference type="KEGG" id="cput:CONPUDRAFT_154848"/>
<evidence type="ECO:0000313" key="1">
    <source>
        <dbReference type="EMBL" id="EIW80861.1"/>
    </source>
</evidence>
<reference evidence="2" key="1">
    <citation type="journal article" date="2012" name="Science">
        <title>The Paleozoic origin of enzymatic lignin decomposition reconstructed from 31 fungal genomes.</title>
        <authorList>
            <person name="Floudas D."/>
            <person name="Binder M."/>
            <person name="Riley R."/>
            <person name="Barry K."/>
            <person name="Blanchette R.A."/>
            <person name="Henrissat B."/>
            <person name="Martinez A.T."/>
            <person name="Otillar R."/>
            <person name="Spatafora J.W."/>
            <person name="Yadav J.S."/>
            <person name="Aerts A."/>
            <person name="Benoit I."/>
            <person name="Boyd A."/>
            <person name="Carlson A."/>
            <person name="Copeland A."/>
            <person name="Coutinho P.M."/>
            <person name="de Vries R.P."/>
            <person name="Ferreira P."/>
            <person name="Findley K."/>
            <person name="Foster B."/>
            <person name="Gaskell J."/>
            <person name="Glotzer D."/>
            <person name="Gorecki P."/>
            <person name="Heitman J."/>
            <person name="Hesse C."/>
            <person name="Hori C."/>
            <person name="Igarashi K."/>
            <person name="Jurgens J.A."/>
            <person name="Kallen N."/>
            <person name="Kersten P."/>
            <person name="Kohler A."/>
            <person name="Kuees U."/>
            <person name="Kumar T.K.A."/>
            <person name="Kuo A."/>
            <person name="LaButti K."/>
            <person name="Larrondo L.F."/>
            <person name="Lindquist E."/>
            <person name="Ling A."/>
            <person name="Lombard V."/>
            <person name="Lucas S."/>
            <person name="Lundell T."/>
            <person name="Martin R."/>
            <person name="McLaughlin D.J."/>
            <person name="Morgenstern I."/>
            <person name="Morin E."/>
            <person name="Murat C."/>
            <person name="Nagy L.G."/>
            <person name="Nolan M."/>
            <person name="Ohm R.A."/>
            <person name="Patyshakuliyeva A."/>
            <person name="Rokas A."/>
            <person name="Ruiz-Duenas F.J."/>
            <person name="Sabat G."/>
            <person name="Salamov A."/>
            <person name="Samejima M."/>
            <person name="Schmutz J."/>
            <person name="Slot J.C."/>
            <person name="St John F."/>
            <person name="Stenlid J."/>
            <person name="Sun H."/>
            <person name="Sun S."/>
            <person name="Syed K."/>
            <person name="Tsang A."/>
            <person name="Wiebenga A."/>
            <person name="Young D."/>
            <person name="Pisabarro A."/>
            <person name="Eastwood D.C."/>
            <person name="Martin F."/>
            <person name="Cullen D."/>
            <person name="Grigoriev I.V."/>
            <person name="Hibbett D.S."/>
        </authorList>
    </citation>
    <scope>NUCLEOTIDE SEQUENCE [LARGE SCALE GENOMIC DNA]</scope>
    <source>
        <strain evidence="2">RWD-64-598 SS2</strain>
    </source>
</reference>
<organism evidence="1 2">
    <name type="scientific">Coniophora puteana (strain RWD-64-598)</name>
    <name type="common">Brown rot fungus</name>
    <dbReference type="NCBI Taxonomy" id="741705"/>
    <lineage>
        <taxon>Eukaryota</taxon>
        <taxon>Fungi</taxon>
        <taxon>Dikarya</taxon>
        <taxon>Basidiomycota</taxon>
        <taxon>Agaricomycotina</taxon>
        <taxon>Agaricomycetes</taxon>
        <taxon>Agaricomycetidae</taxon>
        <taxon>Boletales</taxon>
        <taxon>Coniophorineae</taxon>
        <taxon>Coniophoraceae</taxon>
        <taxon>Coniophora</taxon>
    </lineage>
</organism>
<dbReference type="RefSeq" id="XP_007769688.1">
    <property type="nucleotide sequence ID" value="XM_007771498.1"/>
</dbReference>
<accession>A0A5M3MQR9</accession>
<dbReference type="GeneID" id="19203335"/>
<keyword evidence="2" id="KW-1185">Reference proteome</keyword>
<gene>
    <name evidence="1" type="ORF">CONPUDRAFT_154848</name>
</gene>
<dbReference type="EMBL" id="JH711579">
    <property type="protein sequence ID" value="EIW80861.1"/>
    <property type="molecule type" value="Genomic_DNA"/>
</dbReference>
<sequence>MSEEMGHNEAFTRVFHGLLDALGGDSVPKVPAASGGLAFSGRAIPGWEHFARFMHAMH</sequence>